<keyword evidence="4" id="KW-1185">Reference proteome</keyword>
<organism evidence="2">
    <name type="scientific">Kwoniella pini CBS 10737</name>
    <dbReference type="NCBI Taxonomy" id="1296096"/>
    <lineage>
        <taxon>Eukaryota</taxon>
        <taxon>Fungi</taxon>
        <taxon>Dikarya</taxon>
        <taxon>Basidiomycota</taxon>
        <taxon>Agaricomycotina</taxon>
        <taxon>Tremellomycetes</taxon>
        <taxon>Tremellales</taxon>
        <taxon>Cryptococcaceae</taxon>
        <taxon>Kwoniella</taxon>
    </lineage>
</organism>
<evidence type="ECO:0000313" key="4">
    <source>
        <dbReference type="Proteomes" id="UP000094020"/>
    </source>
</evidence>
<reference evidence="2" key="3">
    <citation type="submission" date="2016-07" db="EMBL/GenBank/DDBJ databases">
        <title>Evolution of pathogenesis and genome organization in the Tremellales.</title>
        <authorList>
            <person name="Cuomo C."/>
            <person name="Litvintseva A."/>
            <person name="Heitman J."/>
            <person name="Chen Y."/>
            <person name="Sun S."/>
            <person name="Springer D."/>
            <person name="Dromer F."/>
            <person name="Young S."/>
            <person name="Zeng Q."/>
            <person name="Chapman S."/>
            <person name="Gujja S."/>
            <person name="Saif S."/>
            <person name="Birren B."/>
        </authorList>
    </citation>
    <scope>NUCLEOTIDE SEQUENCE</scope>
    <source>
        <strain evidence="2">CBS 10737</strain>
    </source>
</reference>
<proteinExistence type="predicted"/>
<dbReference type="EMBL" id="CP144526">
    <property type="protein sequence ID" value="WWC72080.1"/>
    <property type="molecule type" value="Genomic_DNA"/>
</dbReference>
<gene>
    <name evidence="2" type="ORF">I206_04863</name>
    <name evidence="3" type="ORF">I206_106040</name>
</gene>
<feature type="compositionally biased region" description="Polar residues" evidence="1">
    <location>
        <begin position="23"/>
        <end position="37"/>
    </location>
</feature>
<feature type="compositionally biased region" description="Basic and acidic residues" evidence="1">
    <location>
        <begin position="7"/>
        <end position="17"/>
    </location>
</feature>
<protein>
    <submittedName>
        <fullName evidence="2">Uncharacterized protein</fullName>
    </submittedName>
</protein>
<dbReference type="AlphaFoldDB" id="A0A1B9I0Y3"/>
<name>A0A1B9I0Y3_9TREE</name>
<sequence>MFSKLETSNHHEDDITLRHTIKPPTTAQQSGKFQSEATPGGVGPANYADTLLNTNNSKGPVTTAGELAALESLHSTWSYRDGESRLKSVNDQEVYKINFEADYFTRQDVRDELISLARSVQAEETKLNAVQGLAGFNDPKTPSYDNLQQEYKEVSESLEKSKDKWNDPMKRLFSRSMTDLTGKTIELINKQRECQKSNYGSSTKIKIPGSSWKDTFDEALWSHFDKTVISTIAKFDPTSSCIKDQHELTKVVNSLLYGKITTEGDKDSITCIWRSESTEPQGIIGLTKKPIVQLREDSRIISETGWTWKDGHILFFKEFN</sequence>
<accession>A0A1B9I0Y3</accession>
<dbReference type="EMBL" id="KI894012">
    <property type="protein sequence ID" value="OCF49175.1"/>
    <property type="molecule type" value="Genomic_DNA"/>
</dbReference>
<dbReference type="Proteomes" id="UP000094020">
    <property type="component" value="Chromosome 8"/>
</dbReference>
<dbReference type="KEGG" id="kpin:30173232"/>
<evidence type="ECO:0000313" key="2">
    <source>
        <dbReference type="EMBL" id="OCF49175.1"/>
    </source>
</evidence>
<reference evidence="3" key="2">
    <citation type="submission" date="2013-07" db="EMBL/GenBank/DDBJ databases">
        <authorList>
            <consortium name="The Broad Institute Genome Sequencing Platform"/>
            <person name="Cuomo C."/>
            <person name="Litvintseva A."/>
            <person name="Chen Y."/>
            <person name="Heitman J."/>
            <person name="Sun S."/>
            <person name="Springer D."/>
            <person name="Dromer F."/>
            <person name="Young S.K."/>
            <person name="Zeng Q."/>
            <person name="Gargeya S."/>
            <person name="Fitzgerald M."/>
            <person name="Abouelleil A."/>
            <person name="Alvarado L."/>
            <person name="Berlin A.M."/>
            <person name="Chapman S.B."/>
            <person name="Dewar J."/>
            <person name="Goldberg J."/>
            <person name="Griggs A."/>
            <person name="Gujja S."/>
            <person name="Hansen M."/>
            <person name="Howarth C."/>
            <person name="Imamovic A."/>
            <person name="Larimer J."/>
            <person name="McCowan C."/>
            <person name="Murphy C."/>
            <person name="Pearson M."/>
            <person name="Priest M."/>
            <person name="Roberts A."/>
            <person name="Saif S."/>
            <person name="Shea T."/>
            <person name="Sykes S."/>
            <person name="Wortman J."/>
            <person name="Nusbaum C."/>
            <person name="Birren B."/>
        </authorList>
    </citation>
    <scope>NUCLEOTIDE SEQUENCE</scope>
    <source>
        <strain evidence="3">CBS 10737</strain>
    </source>
</reference>
<evidence type="ECO:0000313" key="3">
    <source>
        <dbReference type="EMBL" id="WWC72080.1"/>
    </source>
</evidence>
<reference evidence="2" key="1">
    <citation type="submission" date="2013-07" db="EMBL/GenBank/DDBJ databases">
        <title>The Genome Sequence of Cryptococcus pinus CBS10737.</title>
        <authorList>
            <consortium name="The Broad Institute Genome Sequencing Platform"/>
            <person name="Cuomo C."/>
            <person name="Litvintseva A."/>
            <person name="Chen Y."/>
            <person name="Heitman J."/>
            <person name="Sun S."/>
            <person name="Springer D."/>
            <person name="Dromer F."/>
            <person name="Young S.K."/>
            <person name="Zeng Q."/>
            <person name="Gargeya S."/>
            <person name="Fitzgerald M."/>
            <person name="Abouelleil A."/>
            <person name="Alvarado L."/>
            <person name="Berlin A.M."/>
            <person name="Chapman S.B."/>
            <person name="Dewar J."/>
            <person name="Goldberg J."/>
            <person name="Griggs A."/>
            <person name="Gujja S."/>
            <person name="Hansen M."/>
            <person name="Howarth C."/>
            <person name="Imamovic A."/>
            <person name="Larimer J."/>
            <person name="McCowan C."/>
            <person name="Murphy C."/>
            <person name="Pearson M."/>
            <person name="Priest M."/>
            <person name="Roberts A."/>
            <person name="Saif S."/>
            <person name="Shea T."/>
            <person name="Sykes S."/>
            <person name="Wortman J."/>
            <person name="Nusbaum C."/>
            <person name="Birren B."/>
        </authorList>
    </citation>
    <scope>NUCLEOTIDE SEQUENCE [LARGE SCALE GENOMIC DNA]</scope>
    <source>
        <strain evidence="2">CBS 10737</strain>
    </source>
</reference>
<feature type="region of interest" description="Disordered" evidence="1">
    <location>
        <begin position="1"/>
        <end position="49"/>
    </location>
</feature>
<reference evidence="3" key="4">
    <citation type="submission" date="2024-02" db="EMBL/GenBank/DDBJ databases">
        <title>Comparative genomics of Cryptococcus and Kwoniella reveals pathogenesis evolution and contrasting modes of karyotype evolution via chromosome fusion or intercentromeric recombination.</title>
        <authorList>
            <person name="Coelho M.A."/>
            <person name="David-Palma M."/>
            <person name="Shea T."/>
            <person name="Bowers K."/>
            <person name="McGinley-Smith S."/>
            <person name="Mohammad A.W."/>
            <person name="Gnirke A."/>
            <person name="Yurkov A.M."/>
            <person name="Nowrousian M."/>
            <person name="Sun S."/>
            <person name="Cuomo C.A."/>
            <person name="Heitman J."/>
        </authorList>
    </citation>
    <scope>NUCLEOTIDE SEQUENCE</scope>
    <source>
        <strain evidence="3">CBS 10737</strain>
    </source>
</reference>
<dbReference type="GeneID" id="30173232"/>
<evidence type="ECO:0000256" key="1">
    <source>
        <dbReference type="SAM" id="MobiDB-lite"/>
    </source>
</evidence>
<dbReference type="OrthoDB" id="10441236at2759"/>
<dbReference type="RefSeq" id="XP_019010394.1">
    <property type="nucleotide sequence ID" value="XM_019156592.1"/>
</dbReference>